<keyword evidence="2 6" id="KW-0812">Transmembrane</keyword>
<dbReference type="InterPro" id="IPR044839">
    <property type="entry name" value="NDR1-like"/>
</dbReference>
<reference evidence="9" key="1">
    <citation type="journal article" date="2019" name="Gigascience">
        <title>De novo genome assembly of the endangered Acer yangbiense, a plant species with extremely small populations endemic to Yunnan Province, China.</title>
        <authorList>
            <person name="Yang J."/>
            <person name="Wariss H.M."/>
            <person name="Tao L."/>
            <person name="Zhang R."/>
            <person name="Yun Q."/>
            <person name="Hollingsworth P."/>
            <person name="Dao Z."/>
            <person name="Luo G."/>
            <person name="Guo H."/>
            <person name="Ma Y."/>
            <person name="Sun W."/>
        </authorList>
    </citation>
    <scope>NUCLEOTIDE SEQUENCE [LARGE SCALE GENOMIC DNA]</scope>
    <source>
        <strain evidence="9">cv. Malutang</strain>
    </source>
</reference>
<evidence type="ECO:0000256" key="1">
    <source>
        <dbReference type="ARBA" id="ARBA00004167"/>
    </source>
</evidence>
<keyword evidence="9" id="KW-1185">Reference proteome</keyword>
<evidence type="ECO:0000256" key="2">
    <source>
        <dbReference type="ARBA" id="ARBA00022692"/>
    </source>
</evidence>
<evidence type="ECO:0000256" key="6">
    <source>
        <dbReference type="SAM" id="Phobius"/>
    </source>
</evidence>
<keyword evidence="4 6" id="KW-0472">Membrane</keyword>
<protein>
    <recommendedName>
        <fullName evidence="7">Late embryogenesis abundant protein LEA-2 subgroup domain-containing protein</fullName>
    </recommendedName>
</protein>
<proteinExistence type="predicted"/>
<evidence type="ECO:0000313" key="8">
    <source>
        <dbReference type="EMBL" id="TXG73399.1"/>
    </source>
</evidence>
<dbReference type="OrthoDB" id="1849707at2759"/>
<evidence type="ECO:0000256" key="3">
    <source>
        <dbReference type="ARBA" id="ARBA00022989"/>
    </source>
</evidence>
<keyword evidence="3 6" id="KW-1133">Transmembrane helix</keyword>
<dbReference type="PANTHER" id="PTHR31234">
    <property type="entry name" value="LATE EMBRYOGENESIS ABUNDANT (LEA) HYDROXYPROLINE-RICH GLYCOPROTEIN FAMILY"/>
    <property type="match status" value="1"/>
</dbReference>
<dbReference type="Gene3D" id="2.60.40.1820">
    <property type="match status" value="1"/>
</dbReference>
<feature type="region of interest" description="Disordered" evidence="5">
    <location>
        <begin position="1"/>
        <end position="42"/>
    </location>
</feature>
<dbReference type="PANTHER" id="PTHR31234:SF72">
    <property type="entry name" value="NDR1_HIN1-LIKE PROTEIN 6"/>
    <property type="match status" value="1"/>
</dbReference>
<evidence type="ECO:0000256" key="4">
    <source>
        <dbReference type="ARBA" id="ARBA00023136"/>
    </source>
</evidence>
<dbReference type="Pfam" id="PF03168">
    <property type="entry name" value="LEA_2"/>
    <property type="match status" value="1"/>
</dbReference>
<sequence length="270" mass="30178">MADKVYPRESDDEQQVVTTPATTTPIPPPLPEKSLPVSSPSPPSAGTYVIQIPKDQIYRVPPPDNALRYKHLSKPKSRKTRIRRCCCCFFITLFVLLFLLAVSAAVFYFVFRPESPNYTVDNLSVKSFNLTSSTVSPSLDFTLSAHNPNNKIGIYYLKPSSVKLYYKDLNLCNGFLPQFFQPRNNVTVFKTALTASALELTTSVRNELIAAEKSGTVPFRVDVRAPVKLKVGSVKSWSINVKVKCDVTVDKLTAQSKILSKKCDYSVDIW</sequence>
<feature type="transmembrane region" description="Helical" evidence="6">
    <location>
        <begin position="86"/>
        <end position="111"/>
    </location>
</feature>
<accession>A0A5C7IWE1</accession>
<name>A0A5C7IWE1_9ROSI</name>
<dbReference type="AlphaFoldDB" id="A0A5C7IWE1"/>
<evidence type="ECO:0000313" key="9">
    <source>
        <dbReference type="Proteomes" id="UP000323000"/>
    </source>
</evidence>
<dbReference type="GO" id="GO:0098542">
    <property type="term" value="P:defense response to other organism"/>
    <property type="evidence" value="ECO:0007669"/>
    <property type="project" value="InterPro"/>
</dbReference>
<dbReference type="Proteomes" id="UP000323000">
    <property type="component" value="Chromosome 1"/>
</dbReference>
<evidence type="ECO:0000259" key="7">
    <source>
        <dbReference type="Pfam" id="PF03168"/>
    </source>
</evidence>
<evidence type="ECO:0000256" key="5">
    <source>
        <dbReference type="SAM" id="MobiDB-lite"/>
    </source>
</evidence>
<feature type="domain" description="Late embryogenesis abundant protein LEA-2 subgroup" evidence="7">
    <location>
        <begin position="142"/>
        <end position="245"/>
    </location>
</feature>
<organism evidence="8 9">
    <name type="scientific">Acer yangbiense</name>
    <dbReference type="NCBI Taxonomy" id="1000413"/>
    <lineage>
        <taxon>Eukaryota</taxon>
        <taxon>Viridiplantae</taxon>
        <taxon>Streptophyta</taxon>
        <taxon>Embryophyta</taxon>
        <taxon>Tracheophyta</taxon>
        <taxon>Spermatophyta</taxon>
        <taxon>Magnoliopsida</taxon>
        <taxon>eudicotyledons</taxon>
        <taxon>Gunneridae</taxon>
        <taxon>Pentapetalae</taxon>
        <taxon>rosids</taxon>
        <taxon>malvids</taxon>
        <taxon>Sapindales</taxon>
        <taxon>Sapindaceae</taxon>
        <taxon>Hippocastanoideae</taxon>
        <taxon>Acereae</taxon>
        <taxon>Acer</taxon>
    </lineage>
</organism>
<comment type="caution">
    <text evidence="8">The sequence shown here is derived from an EMBL/GenBank/DDBJ whole genome shotgun (WGS) entry which is preliminary data.</text>
</comment>
<gene>
    <name evidence="8" type="ORF">EZV62_001978</name>
</gene>
<dbReference type="EMBL" id="VAHF01000001">
    <property type="protein sequence ID" value="TXG73399.1"/>
    <property type="molecule type" value="Genomic_DNA"/>
</dbReference>
<dbReference type="InterPro" id="IPR004864">
    <property type="entry name" value="LEA_2"/>
</dbReference>
<dbReference type="GO" id="GO:0005886">
    <property type="term" value="C:plasma membrane"/>
    <property type="evidence" value="ECO:0007669"/>
    <property type="project" value="TreeGrafter"/>
</dbReference>
<comment type="subcellular location">
    <subcellularLocation>
        <location evidence="1">Membrane</location>
        <topology evidence="1">Single-pass membrane protein</topology>
    </subcellularLocation>
</comment>